<sequence length="72" mass="7932">MSRNQVRCGLCYGQGTHKEMGEEICGGCAGTGWDNKSDLWSEPCRTCNGRKKVAYCRTVTCRNCGGSGFLRF</sequence>
<dbReference type="InterPro" id="IPR036410">
    <property type="entry name" value="HSP_DnaJ_Cys-rich_dom_sf"/>
</dbReference>
<proteinExistence type="predicted"/>
<dbReference type="AlphaFoldDB" id="A0A6C0C707"/>
<protein>
    <submittedName>
        <fullName evidence="1">Uncharacterized protein</fullName>
    </submittedName>
</protein>
<reference evidence="1" key="1">
    <citation type="journal article" date="2020" name="Nature">
        <title>Giant virus diversity and host interactions through global metagenomics.</title>
        <authorList>
            <person name="Schulz F."/>
            <person name="Roux S."/>
            <person name="Paez-Espino D."/>
            <person name="Jungbluth S."/>
            <person name="Walsh D.A."/>
            <person name="Denef V.J."/>
            <person name="McMahon K.D."/>
            <person name="Konstantinidis K.T."/>
            <person name="Eloe-Fadrosh E.A."/>
            <person name="Kyrpides N.C."/>
            <person name="Woyke T."/>
        </authorList>
    </citation>
    <scope>NUCLEOTIDE SEQUENCE</scope>
    <source>
        <strain evidence="1">GVMAG-M-3300020192-26</strain>
    </source>
</reference>
<accession>A0A6C0C707</accession>
<evidence type="ECO:0000313" key="1">
    <source>
        <dbReference type="EMBL" id="QHT00137.1"/>
    </source>
</evidence>
<name>A0A6C0C707_9ZZZZ</name>
<dbReference type="EMBL" id="MN739352">
    <property type="protein sequence ID" value="QHT00137.1"/>
    <property type="molecule type" value="Genomic_DNA"/>
</dbReference>
<organism evidence="1">
    <name type="scientific">viral metagenome</name>
    <dbReference type="NCBI Taxonomy" id="1070528"/>
    <lineage>
        <taxon>unclassified sequences</taxon>
        <taxon>metagenomes</taxon>
        <taxon>organismal metagenomes</taxon>
    </lineage>
</organism>
<dbReference type="Gene3D" id="2.10.230.10">
    <property type="entry name" value="Heat shock protein DnaJ, cysteine-rich domain"/>
    <property type="match status" value="1"/>
</dbReference>
<dbReference type="SUPFAM" id="SSF57938">
    <property type="entry name" value="DnaJ/Hsp40 cysteine-rich domain"/>
    <property type="match status" value="1"/>
</dbReference>